<feature type="region of interest" description="Disordered" evidence="1">
    <location>
        <begin position="1"/>
        <end position="25"/>
    </location>
</feature>
<proteinExistence type="predicted"/>
<accession>A0AAF1BK14</accession>
<dbReference type="RefSeq" id="XP_062625081.1">
    <property type="nucleotide sequence ID" value="XM_062769097.1"/>
</dbReference>
<reference evidence="2" key="1">
    <citation type="submission" date="2023-10" db="EMBL/GenBank/DDBJ databases">
        <authorList>
            <person name="Noh H."/>
        </authorList>
    </citation>
    <scope>NUCLEOTIDE SEQUENCE</scope>
    <source>
        <strain evidence="2">DUCC4014</strain>
    </source>
</reference>
<dbReference type="GeneID" id="87805833"/>
<feature type="region of interest" description="Disordered" evidence="1">
    <location>
        <begin position="153"/>
        <end position="175"/>
    </location>
</feature>
<evidence type="ECO:0000313" key="3">
    <source>
        <dbReference type="Proteomes" id="UP000827549"/>
    </source>
</evidence>
<dbReference type="Proteomes" id="UP000827549">
    <property type="component" value="Chromosome 2"/>
</dbReference>
<organism evidence="2 3">
    <name type="scientific">Vanrija pseudolonga</name>
    <dbReference type="NCBI Taxonomy" id="143232"/>
    <lineage>
        <taxon>Eukaryota</taxon>
        <taxon>Fungi</taxon>
        <taxon>Dikarya</taxon>
        <taxon>Basidiomycota</taxon>
        <taxon>Agaricomycotina</taxon>
        <taxon>Tremellomycetes</taxon>
        <taxon>Trichosporonales</taxon>
        <taxon>Trichosporonaceae</taxon>
        <taxon>Vanrija</taxon>
    </lineage>
</organism>
<gene>
    <name evidence="2" type="ORF">LOC62_02G002586</name>
</gene>
<keyword evidence="3" id="KW-1185">Reference proteome</keyword>
<dbReference type="AlphaFoldDB" id="A0AAF1BK14"/>
<evidence type="ECO:0000313" key="2">
    <source>
        <dbReference type="EMBL" id="WOO79049.1"/>
    </source>
</evidence>
<protein>
    <submittedName>
        <fullName evidence="2">Uncharacterized protein</fullName>
    </submittedName>
</protein>
<dbReference type="EMBL" id="CP086715">
    <property type="protein sequence ID" value="WOO79049.1"/>
    <property type="molecule type" value="Genomic_DNA"/>
</dbReference>
<feature type="compositionally biased region" description="Basic and acidic residues" evidence="1">
    <location>
        <begin position="153"/>
        <end position="162"/>
    </location>
</feature>
<evidence type="ECO:0000256" key="1">
    <source>
        <dbReference type="SAM" id="MobiDB-lite"/>
    </source>
</evidence>
<sequence length="199" mass="21533">MLSRDKRPSIPVHASRLGPSSTAPGYITTAPYAAARGGAPIPPFNPSLSHPAFLPVRVHVTAALAAVPPTLPRAPSPPKRTDWENAAKVSPAWEGAMSAPIVAKSAPEDLSAKIDAVFDDIEGHLKKLVDLRAKEDDEQYDKFMQHAREELHERQDAKKIEGEQPALSRPQTRLGKDIEDLKAKVQAHREVLKAAAAGK</sequence>
<name>A0AAF1BK14_9TREE</name>